<reference evidence="1 2" key="2">
    <citation type="journal article" date="2015" name="J. Bacteriol.">
        <title>Genomic, proteomic, and biochemical analysis of the organohalide respiratory pathway in Desulfitobacterium dehalogenans.</title>
        <authorList>
            <person name="Kruse T."/>
            <person name="van de Pas B.A."/>
            <person name="Atteia A."/>
            <person name="Krab K."/>
            <person name="Hagen W.R."/>
            <person name="Goodwin L."/>
            <person name="Chain P."/>
            <person name="Boeren S."/>
            <person name="Maphosa F."/>
            <person name="Schraa G."/>
            <person name="de Vos W.M."/>
            <person name="van der Oost J."/>
            <person name="Smidt H."/>
            <person name="Stams A.J."/>
        </authorList>
    </citation>
    <scope>NUCLEOTIDE SEQUENCE [LARGE SCALE GENOMIC DNA]</scope>
    <source>
        <strain evidence="2">ATCC 51507 / DSM 9161 / JW/IU-DC1</strain>
    </source>
</reference>
<dbReference type="eggNOG" id="COG4219">
    <property type="taxonomic scope" value="Bacteria"/>
</dbReference>
<dbReference type="HOGENOM" id="CLU_149195_0_0_9"/>
<evidence type="ECO:0000313" key="2">
    <source>
        <dbReference type="Proteomes" id="UP000006053"/>
    </source>
</evidence>
<dbReference type="RefSeq" id="WP_014794439.1">
    <property type="nucleotide sequence ID" value="NC_018017.1"/>
</dbReference>
<dbReference type="STRING" id="756499.Desde_2640"/>
<dbReference type="KEGG" id="ddh:Desde_2640"/>
<name>I4AAH4_DESDJ</name>
<reference evidence="2" key="1">
    <citation type="submission" date="2012-06" db="EMBL/GenBank/DDBJ databases">
        <title>Complete sequence of Desulfitobacterium dehalogenans ATCC 51507.</title>
        <authorList>
            <person name="Lucas S."/>
            <person name="Han J."/>
            <person name="Lapidus A."/>
            <person name="Cheng J.-F."/>
            <person name="Goodwin L."/>
            <person name="Pitluck S."/>
            <person name="Peters L."/>
            <person name="Ovchinnikova G."/>
            <person name="Teshima H."/>
            <person name="Detter J.C."/>
            <person name="Han C."/>
            <person name="Tapia R."/>
            <person name="Land M."/>
            <person name="Hauser L."/>
            <person name="Kyrpides N."/>
            <person name="Ivanova N."/>
            <person name="Pagani I."/>
            <person name="Kruse T."/>
            <person name="de Vos W.M."/>
            <person name="Smidt H."/>
            <person name="Woyke T."/>
        </authorList>
    </citation>
    <scope>NUCLEOTIDE SEQUENCE [LARGE SCALE GENOMIC DNA]</scope>
    <source>
        <strain evidence="2">ATCC 51507 / DSM 9161 / JW/IU-DC1</strain>
    </source>
</reference>
<keyword evidence="2" id="KW-1185">Reference proteome</keyword>
<protein>
    <submittedName>
        <fullName evidence="1">Uncharacterized protein</fullName>
    </submittedName>
</protein>
<gene>
    <name evidence="1" type="ordered locus">Desde_2640</name>
</gene>
<dbReference type="EMBL" id="CP003348">
    <property type="protein sequence ID" value="AFM00959.1"/>
    <property type="molecule type" value="Genomic_DNA"/>
</dbReference>
<organism evidence="1 2">
    <name type="scientific">Desulfitobacterium dehalogenans (strain ATCC 51507 / DSM 9161 / JW/IU-DC1)</name>
    <dbReference type="NCBI Taxonomy" id="756499"/>
    <lineage>
        <taxon>Bacteria</taxon>
        <taxon>Bacillati</taxon>
        <taxon>Bacillota</taxon>
        <taxon>Clostridia</taxon>
        <taxon>Eubacteriales</taxon>
        <taxon>Desulfitobacteriaceae</taxon>
        <taxon>Desulfitobacterium</taxon>
    </lineage>
</organism>
<proteinExistence type="predicted"/>
<dbReference type="Proteomes" id="UP000006053">
    <property type="component" value="Chromosome"/>
</dbReference>
<dbReference type="OrthoDB" id="2656948at2"/>
<evidence type="ECO:0000313" key="1">
    <source>
        <dbReference type="EMBL" id="AFM00959.1"/>
    </source>
</evidence>
<accession>I4AAH4</accession>
<sequence precursor="true">MWKKVKKVNAGLVLIGGLVIGTLFYSSIPALGSNFGELNKDYNYVIKVNQSGETYGSMAGASSYEQIPDLILAEGIDGTVGYVKNSDLNQGLPKNPEEAVVYMKNLKDNGFRKIPLYAVDGKTVIGEYQVGTPQIDEEALDIIQKDIDNKLRGSDQ</sequence>
<dbReference type="AlphaFoldDB" id="I4AAH4"/>